<feature type="region of interest" description="Disordered" evidence="1">
    <location>
        <begin position="269"/>
        <end position="292"/>
    </location>
</feature>
<dbReference type="EMBL" id="DAKRPA010000003">
    <property type="protein sequence ID" value="DBA05112.1"/>
    <property type="molecule type" value="Genomic_DNA"/>
</dbReference>
<keyword evidence="2" id="KW-0472">Membrane</keyword>
<evidence type="ECO:0000256" key="1">
    <source>
        <dbReference type="SAM" id="MobiDB-lite"/>
    </source>
</evidence>
<protein>
    <submittedName>
        <fullName evidence="3">Uncharacterized protein</fullName>
    </submittedName>
</protein>
<reference evidence="3" key="1">
    <citation type="submission" date="2022-11" db="EMBL/GenBank/DDBJ databases">
        <authorList>
            <person name="Morgan W.R."/>
            <person name="Tartar A."/>
        </authorList>
    </citation>
    <scope>NUCLEOTIDE SEQUENCE</scope>
    <source>
        <strain evidence="3">ARSEF 373</strain>
    </source>
</reference>
<dbReference type="InterPro" id="IPR001611">
    <property type="entry name" value="Leu-rich_rpt"/>
</dbReference>
<sequence>MHMFQAAFLVGSGMLCRYLINPDTGYFYSSLNVARVAFEVTSVALFVLAALHMLSILDMVRCSYQHGELAFHTIHTRRNRHPKALQPHVAVKIFLWLWRTLWSEHGLFGVHNPWFETIFAFRETAEVISQVCQAYLISYTISRAWINNWTVGIIVLNCFSGIFTELVLRNRVTVIAQRLTAVMFDFALDLTFAVVVPLAVLLPYWLEYDPVTRFFPLQLVMNDVWYTNAVTEVHQVLVTSWLDFVGTLMPHVSLLSCLGTVRGTLRRSLPQPTPTLMQPEKSIRDLRSGEHSQHSGRSLSKLLHIIRIICGFAVLTLHISAKMNTASTIAGCRSHVSAWLATNYSCSVFTVNCYREGIDGHADTISPILEQLEQSVLRILVVSHCPNVTVPTVLQTFPRLQGLEFYNCSLTEWSENAAVHSAYHDVLSYVYFAHTEMTELPPGILHRELPSSLLSLGLFNTTLPSIPSKLPEYWREHTWNFFGIENSSLNEVPASLGQLPIVQLGLSGNNITSLPVDMFTQPDAQSSLQALSLSLNPLTTIPTLRSTEAQLLMVLYLESTLVRTMPEWMVDWIATCERRGGGCVLALTNSPICNSSDLSANDREDFCERYQMSGMGSYPMPVMEPQRPL</sequence>
<dbReference type="PROSITE" id="PS51450">
    <property type="entry name" value="LRR"/>
    <property type="match status" value="1"/>
</dbReference>
<reference evidence="3" key="2">
    <citation type="journal article" date="2023" name="Microbiol Resour">
        <title>Decontamination and Annotation of the Draft Genome Sequence of the Oomycete Lagenidium giganteum ARSEF 373.</title>
        <authorList>
            <person name="Morgan W.R."/>
            <person name="Tartar A."/>
        </authorList>
    </citation>
    <scope>NUCLEOTIDE SEQUENCE</scope>
    <source>
        <strain evidence="3">ARSEF 373</strain>
    </source>
</reference>
<comment type="caution">
    <text evidence="3">The sequence shown here is derived from an EMBL/GenBank/DDBJ whole genome shotgun (WGS) entry which is preliminary data.</text>
</comment>
<feature type="transmembrane region" description="Helical" evidence="2">
    <location>
        <begin position="302"/>
        <end position="321"/>
    </location>
</feature>
<dbReference type="InterPro" id="IPR032675">
    <property type="entry name" value="LRR_dom_sf"/>
</dbReference>
<keyword evidence="4" id="KW-1185">Reference proteome</keyword>
<dbReference type="AlphaFoldDB" id="A0AAV2ZKW2"/>
<organism evidence="3 4">
    <name type="scientific">Lagenidium giganteum</name>
    <dbReference type="NCBI Taxonomy" id="4803"/>
    <lineage>
        <taxon>Eukaryota</taxon>
        <taxon>Sar</taxon>
        <taxon>Stramenopiles</taxon>
        <taxon>Oomycota</taxon>
        <taxon>Peronosporomycetes</taxon>
        <taxon>Pythiales</taxon>
        <taxon>Pythiaceae</taxon>
    </lineage>
</organism>
<gene>
    <name evidence="3" type="ORF">N0F65_000800</name>
</gene>
<dbReference type="Gene3D" id="3.80.10.10">
    <property type="entry name" value="Ribonuclease Inhibitor"/>
    <property type="match status" value="1"/>
</dbReference>
<evidence type="ECO:0000313" key="4">
    <source>
        <dbReference type="Proteomes" id="UP001146120"/>
    </source>
</evidence>
<keyword evidence="2" id="KW-0812">Transmembrane</keyword>
<feature type="transmembrane region" description="Helical" evidence="2">
    <location>
        <begin position="149"/>
        <end position="168"/>
    </location>
</feature>
<dbReference type="Proteomes" id="UP001146120">
    <property type="component" value="Unassembled WGS sequence"/>
</dbReference>
<feature type="transmembrane region" description="Helical" evidence="2">
    <location>
        <begin position="180"/>
        <end position="206"/>
    </location>
</feature>
<evidence type="ECO:0000256" key="2">
    <source>
        <dbReference type="SAM" id="Phobius"/>
    </source>
</evidence>
<proteinExistence type="predicted"/>
<keyword evidence="2" id="KW-1133">Transmembrane helix</keyword>
<dbReference type="SUPFAM" id="SSF52058">
    <property type="entry name" value="L domain-like"/>
    <property type="match status" value="1"/>
</dbReference>
<feature type="transmembrane region" description="Helical" evidence="2">
    <location>
        <begin position="40"/>
        <end position="64"/>
    </location>
</feature>
<name>A0AAV2ZKW2_9STRA</name>
<evidence type="ECO:0000313" key="3">
    <source>
        <dbReference type="EMBL" id="DBA05112.1"/>
    </source>
</evidence>
<accession>A0AAV2ZKW2</accession>
<feature type="compositionally biased region" description="Basic and acidic residues" evidence="1">
    <location>
        <begin position="281"/>
        <end position="292"/>
    </location>
</feature>